<dbReference type="InterPro" id="IPR018306">
    <property type="entry name" value="Phage_T5_Orf172_DNA-bd"/>
</dbReference>
<proteinExistence type="predicted"/>
<dbReference type="EMBL" id="MSCO01000002">
    <property type="protein sequence ID" value="PQJ84504.1"/>
    <property type="molecule type" value="Genomic_DNA"/>
</dbReference>
<reference evidence="2 3" key="1">
    <citation type="submission" date="2016-12" db="EMBL/GenBank/DDBJ databases">
        <title>Diversity of luminous bacteria.</title>
        <authorList>
            <person name="Yoshizawa S."/>
            <person name="Kogure K."/>
        </authorList>
    </citation>
    <scope>NUCLEOTIDE SEQUENCE [LARGE SCALE GENOMIC DNA]</scope>
    <source>
        <strain evidence="2 3">ATCC 33715</strain>
    </source>
</reference>
<dbReference type="Proteomes" id="UP000239263">
    <property type="component" value="Unassembled WGS sequence"/>
</dbReference>
<organism evidence="2 3">
    <name type="scientific">Aliivibrio sifiae</name>
    <dbReference type="NCBI Taxonomy" id="566293"/>
    <lineage>
        <taxon>Bacteria</taxon>
        <taxon>Pseudomonadati</taxon>
        <taxon>Pseudomonadota</taxon>
        <taxon>Gammaproteobacteria</taxon>
        <taxon>Vibrionales</taxon>
        <taxon>Vibrionaceae</taxon>
        <taxon>Aliivibrio</taxon>
    </lineage>
</organism>
<dbReference type="Pfam" id="PF10544">
    <property type="entry name" value="T5orf172"/>
    <property type="match status" value="1"/>
</dbReference>
<evidence type="ECO:0000313" key="2">
    <source>
        <dbReference type="EMBL" id="PQJ84504.1"/>
    </source>
</evidence>
<comment type="caution">
    <text evidence="2">The sequence shown here is derived from an EMBL/GenBank/DDBJ whole genome shotgun (WGS) entry which is preliminary data.</text>
</comment>
<dbReference type="AlphaFoldDB" id="A0A2S7X2Q1"/>
<sequence length="188" mass="21415">MNKLVTFYEIAEKVGCGIDTVRRNARKLELDITKSKTPSSSGALVNCLSREDADLLLATLEQRGKVLNVNDSSVQRFGYFYLIQLVPEALPNRFKIGYTDNLEQRLSEHRTSAPTSKLIKSWACKRSWDYAAMDSITREGCDLVLNEVYEGDIDGFIFRGDQFFQNMPSSENEISLSKHSPLYKEERT</sequence>
<evidence type="ECO:0000259" key="1">
    <source>
        <dbReference type="Pfam" id="PF10544"/>
    </source>
</evidence>
<accession>A0A2S7X2Q1</accession>
<feature type="domain" description="Bacteriophage T5 Orf172 DNA-binding" evidence="1">
    <location>
        <begin position="78"/>
        <end position="123"/>
    </location>
</feature>
<dbReference type="OrthoDB" id="7061640at2"/>
<evidence type="ECO:0000313" key="3">
    <source>
        <dbReference type="Proteomes" id="UP000239263"/>
    </source>
</evidence>
<gene>
    <name evidence="2" type="ORF">BTO22_13350</name>
</gene>
<dbReference type="RefSeq" id="WP_105055947.1">
    <property type="nucleotide sequence ID" value="NZ_CAWNRT010000002.1"/>
</dbReference>
<name>A0A2S7X2Q1_9GAMM</name>
<protein>
    <recommendedName>
        <fullName evidence="1">Bacteriophage T5 Orf172 DNA-binding domain-containing protein</fullName>
    </recommendedName>
</protein>